<feature type="compositionally biased region" description="Basic and acidic residues" evidence="1">
    <location>
        <begin position="218"/>
        <end position="233"/>
    </location>
</feature>
<feature type="compositionally biased region" description="Low complexity" evidence="1">
    <location>
        <begin position="93"/>
        <end position="115"/>
    </location>
</feature>
<feature type="region of interest" description="Disordered" evidence="1">
    <location>
        <begin position="183"/>
        <end position="331"/>
    </location>
</feature>
<keyword evidence="4" id="KW-1185">Reference proteome</keyword>
<evidence type="ECO:0000313" key="4">
    <source>
        <dbReference type="Proteomes" id="UP000236723"/>
    </source>
</evidence>
<evidence type="ECO:0000256" key="2">
    <source>
        <dbReference type="SAM" id="Phobius"/>
    </source>
</evidence>
<dbReference type="EMBL" id="FNVO01000001">
    <property type="protein sequence ID" value="SEF51610.1"/>
    <property type="molecule type" value="Genomic_DNA"/>
</dbReference>
<feature type="compositionally biased region" description="Basic and acidic residues" evidence="1">
    <location>
        <begin position="183"/>
        <end position="195"/>
    </location>
</feature>
<name>A0A1H5SME2_9ACTN</name>
<keyword evidence="2" id="KW-0472">Membrane</keyword>
<proteinExistence type="predicted"/>
<dbReference type="AlphaFoldDB" id="A0A1H5SME2"/>
<feature type="compositionally biased region" description="Low complexity" evidence="1">
    <location>
        <begin position="199"/>
        <end position="211"/>
    </location>
</feature>
<keyword evidence="2" id="KW-0812">Transmembrane</keyword>
<organism evidence="3 4">
    <name type="scientific">Thermomonospora echinospora</name>
    <dbReference type="NCBI Taxonomy" id="1992"/>
    <lineage>
        <taxon>Bacteria</taxon>
        <taxon>Bacillati</taxon>
        <taxon>Actinomycetota</taxon>
        <taxon>Actinomycetes</taxon>
        <taxon>Streptosporangiales</taxon>
        <taxon>Thermomonosporaceae</taxon>
        <taxon>Thermomonospora</taxon>
    </lineage>
</organism>
<sequence length="387" mass="39388">MIILSGVLVVVAIGLLVAGIVAGDEAGAQVLGVDALMMIYISIAVSIVSALCLIVGVFLRRRELLFGTGASPARTARAKGRKGRKKAGRKPGRQTPAPATARAADTAPVATGAAQPARVPDEALVHVIPGRKRYHLASCRQVAGRGTEELTYVEAREEGFSPCTACMPDTVLAARAASAAQSAEHDAKSAEDAKGTKGAKGSKTTKGSRTAQAAADSEAERQDGTAEQERGPGKDAGSGTTAVLTKPDVPTDSATRPGPGESAPTAPAPAAPSTVPSAWSPPASSQDGSRDTAARSTAKPTVAEQAASEPASDIAGDAQTAPAPSAGSDPQVRILSGTKRFHRSDCALIEDIGDETEELQALPLSEARARGCTPCLVCQPDKAHARD</sequence>
<reference evidence="4" key="1">
    <citation type="submission" date="2016-10" db="EMBL/GenBank/DDBJ databases">
        <authorList>
            <person name="Varghese N."/>
            <person name="Submissions S."/>
        </authorList>
    </citation>
    <scope>NUCLEOTIDE SEQUENCE [LARGE SCALE GENOMIC DNA]</scope>
    <source>
        <strain evidence="4">DSM 43163</strain>
    </source>
</reference>
<keyword evidence="2" id="KW-1133">Transmembrane helix</keyword>
<evidence type="ECO:0000313" key="3">
    <source>
        <dbReference type="EMBL" id="SEF51610.1"/>
    </source>
</evidence>
<dbReference type="OrthoDB" id="3638805at2"/>
<dbReference type="Proteomes" id="UP000236723">
    <property type="component" value="Unassembled WGS sequence"/>
</dbReference>
<feature type="transmembrane region" description="Helical" evidence="2">
    <location>
        <begin position="39"/>
        <end position="59"/>
    </location>
</feature>
<feature type="region of interest" description="Disordered" evidence="1">
    <location>
        <begin position="75"/>
        <end position="116"/>
    </location>
</feature>
<evidence type="ECO:0000256" key="1">
    <source>
        <dbReference type="SAM" id="MobiDB-lite"/>
    </source>
</evidence>
<feature type="compositionally biased region" description="Low complexity" evidence="1">
    <location>
        <begin position="271"/>
        <end position="285"/>
    </location>
</feature>
<gene>
    <name evidence="3" type="ORF">SAMN04489712_101272</name>
</gene>
<feature type="compositionally biased region" description="Basic residues" evidence="1">
    <location>
        <begin position="76"/>
        <end position="92"/>
    </location>
</feature>
<dbReference type="RefSeq" id="WP_103935738.1">
    <property type="nucleotide sequence ID" value="NZ_FNVO01000001.1"/>
</dbReference>
<accession>A0A1H5SME2</accession>
<protein>
    <submittedName>
        <fullName evidence="3">Uncharacterized protein</fullName>
    </submittedName>
</protein>